<gene>
    <name evidence="1" type="ordered locus">REQ_37380</name>
</gene>
<evidence type="ECO:0000313" key="1">
    <source>
        <dbReference type="EMBL" id="CBH49725.1"/>
    </source>
</evidence>
<accession>A0A3S5YAY7</accession>
<dbReference type="AlphaFoldDB" id="A0A3S5YAY7"/>
<dbReference type="Proteomes" id="UP001154400">
    <property type="component" value="Chromosome"/>
</dbReference>
<protein>
    <submittedName>
        <fullName evidence="1">Uncharacterized protein</fullName>
    </submittedName>
</protein>
<sequence>MSGIASHGTVGSGPFSTRAGRGMCMLAENLGPLLGTNVIDSVYWAFQQGATFGNAIMTGLTSGLVNVVTTIGTLDLGSTISNNTAPLPPPPA</sequence>
<organism evidence="1">
    <name type="scientific">Rhodococcus hoagii (strain 103S)</name>
    <name type="common">Rhodococcus equi</name>
    <dbReference type="NCBI Taxonomy" id="685727"/>
    <lineage>
        <taxon>Bacteria</taxon>
        <taxon>Bacillati</taxon>
        <taxon>Actinomycetota</taxon>
        <taxon>Actinomycetes</taxon>
        <taxon>Mycobacteriales</taxon>
        <taxon>Nocardiaceae</taxon>
        <taxon>Prescottella</taxon>
    </lineage>
</organism>
<proteinExistence type="predicted"/>
<evidence type="ECO:0000313" key="2">
    <source>
        <dbReference type="Proteomes" id="UP000006892"/>
    </source>
</evidence>
<dbReference type="KEGG" id="req:REQ_37380"/>
<reference evidence="1" key="1">
    <citation type="journal article" date="2010" name="PLoS Genet.">
        <title>The genome of a pathogenic rhodococcus: cooptive virulence underpinned by key gene acquisitions.</title>
        <authorList>
            <person name="Letek M."/>
            <person name="Gonzalez P."/>
            <person name="Macarthur I."/>
            <person name="Rodriguez H."/>
            <person name="Freeman T.C."/>
            <person name="Valero-Rello A."/>
            <person name="Blanco M."/>
            <person name="Buckley T."/>
            <person name="Cherevach I."/>
            <person name="Fahey R."/>
            <person name="Hapeshi A."/>
            <person name="Holdstock J."/>
            <person name="Leadon D."/>
            <person name="Navas J."/>
            <person name="Ocampo A."/>
            <person name="Quail M.A."/>
            <person name="Sanders M."/>
            <person name="Scortti M.M."/>
            <person name="Prescott J.F."/>
            <person name="Fogarty U."/>
            <person name="Meijer W.G."/>
            <person name="Parkhill J."/>
            <person name="Bentley S.D."/>
            <person name="Vazquez-Boland J.A."/>
        </authorList>
    </citation>
    <scope>NUCLEOTIDE SEQUENCE [LARGE SCALE GENOMIC DNA]</scope>
    <source>
        <strain evidence="1 2">103S</strain>
    </source>
</reference>
<dbReference type="EMBL" id="FN563149">
    <property type="protein sequence ID" value="CBH49725.1"/>
    <property type="molecule type" value="Genomic_DNA"/>
</dbReference>
<name>A0A3S5YAY7_RHOH1</name>